<feature type="region of interest" description="Disordered" evidence="1">
    <location>
        <begin position="25"/>
        <end position="69"/>
    </location>
</feature>
<dbReference type="Pfam" id="PF13911">
    <property type="entry name" value="AhpC-TSA_2"/>
    <property type="match status" value="1"/>
</dbReference>
<comment type="caution">
    <text evidence="2">The sequence shown here is derived from an EMBL/GenBank/DDBJ whole genome shotgun (WGS) entry which is preliminary data.</text>
</comment>
<gene>
    <name evidence="2" type="ORF">Cgig2_009555</name>
</gene>
<dbReference type="PANTHER" id="PTHR28630">
    <property type="match status" value="1"/>
</dbReference>
<evidence type="ECO:0000256" key="1">
    <source>
        <dbReference type="SAM" id="MobiDB-lite"/>
    </source>
</evidence>
<dbReference type="OrthoDB" id="40334at2759"/>
<proteinExistence type="predicted"/>
<reference evidence="2" key="1">
    <citation type="submission" date="2022-04" db="EMBL/GenBank/DDBJ databases">
        <title>Carnegiea gigantea Genome sequencing and assembly v2.</title>
        <authorList>
            <person name="Copetti D."/>
            <person name="Sanderson M.J."/>
            <person name="Burquez A."/>
            <person name="Wojciechowski M.F."/>
        </authorList>
    </citation>
    <scope>NUCLEOTIDE SEQUENCE</scope>
    <source>
        <strain evidence="2">SGP5-SGP5p</strain>
        <tissue evidence="2">Aerial part</tissue>
    </source>
</reference>
<evidence type="ECO:0000313" key="2">
    <source>
        <dbReference type="EMBL" id="KAJ8439731.1"/>
    </source>
</evidence>
<feature type="compositionally biased region" description="Low complexity" evidence="1">
    <location>
        <begin position="51"/>
        <end position="63"/>
    </location>
</feature>
<keyword evidence="3" id="KW-1185">Reference proteome</keyword>
<accession>A0A9Q1KBA1</accession>
<evidence type="ECO:0000313" key="3">
    <source>
        <dbReference type="Proteomes" id="UP001153076"/>
    </source>
</evidence>
<name>A0A9Q1KBA1_9CARY</name>
<organism evidence="2 3">
    <name type="scientific">Carnegiea gigantea</name>
    <dbReference type="NCBI Taxonomy" id="171969"/>
    <lineage>
        <taxon>Eukaryota</taxon>
        <taxon>Viridiplantae</taxon>
        <taxon>Streptophyta</taxon>
        <taxon>Embryophyta</taxon>
        <taxon>Tracheophyta</taxon>
        <taxon>Spermatophyta</taxon>
        <taxon>Magnoliopsida</taxon>
        <taxon>eudicotyledons</taxon>
        <taxon>Gunneridae</taxon>
        <taxon>Pentapetalae</taxon>
        <taxon>Caryophyllales</taxon>
        <taxon>Cactineae</taxon>
        <taxon>Cactaceae</taxon>
        <taxon>Cactoideae</taxon>
        <taxon>Echinocereeae</taxon>
        <taxon>Carnegiea</taxon>
    </lineage>
</organism>
<dbReference type="Proteomes" id="UP001153076">
    <property type="component" value="Unassembled WGS sequence"/>
</dbReference>
<dbReference type="EMBL" id="JAKOGI010000208">
    <property type="protein sequence ID" value="KAJ8439731.1"/>
    <property type="molecule type" value="Genomic_DNA"/>
</dbReference>
<dbReference type="GO" id="GO:0009507">
    <property type="term" value="C:chloroplast"/>
    <property type="evidence" value="ECO:0007669"/>
    <property type="project" value="TreeGrafter"/>
</dbReference>
<dbReference type="PANTHER" id="PTHR28630:SF23">
    <property type="entry name" value="THIOREDOXIN SUPERFAMILY PROTEIN"/>
    <property type="match status" value="1"/>
</dbReference>
<dbReference type="InterPro" id="IPR032801">
    <property type="entry name" value="PXL2A/B/C"/>
</dbReference>
<dbReference type="AlphaFoldDB" id="A0A9Q1KBA1"/>
<protein>
    <submittedName>
        <fullName evidence="2">Uncharacterized protein</fullName>
    </submittedName>
</protein>
<sequence length="292" mass="32359">MRLTTLAICTGQFLQPPARFNPPLLPPNATTVVPPPPSPSLSYSDCPPTHSSQSQSQSQSQSSEWVTRPTSPRFITRASVTNVPENIGEILAMSPYLGLPVNQLCSRICGIKTSWEFASTLKEYEDKFESAGVKVIAVGVGTPNKAHHLAERLPFHMEYLYADPECKAYDVLGLYYGFGRTFFNPASVSLSLYHFVSRKARVLSRFESLQKATKNYTIAATPDDRSGVLQQGGMFVFKGEQLLYARKDEGTGDHAPLDDVLNATVKVVVKEWNTPPKRETYNLHSCERNDPA</sequence>